<feature type="non-terminal residue" evidence="2">
    <location>
        <position position="56"/>
    </location>
</feature>
<dbReference type="EMBL" id="CAJHNH020006477">
    <property type="protein sequence ID" value="CAG5133781.1"/>
    <property type="molecule type" value="Genomic_DNA"/>
</dbReference>
<keyword evidence="1" id="KW-1133">Transmembrane helix</keyword>
<evidence type="ECO:0000256" key="1">
    <source>
        <dbReference type="SAM" id="Phobius"/>
    </source>
</evidence>
<evidence type="ECO:0000313" key="3">
    <source>
        <dbReference type="Proteomes" id="UP000678393"/>
    </source>
</evidence>
<reference evidence="2" key="1">
    <citation type="submission" date="2021-04" db="EMBL/GenBank/DDBJ databases">
        <authorList>
            <consortium name="Molecular Ecology Group"/>
        </authorList>
    </citation>
    <scope>NUCLEOTIDE SEQUENCE</scope>
</reference>
<keyword evidence="1" id="KW-0472">Membrane</keyword>
<proteinExistence type="predicted"/>
<dbReference type="AlphaFoldDB" id="A0A8S4A5Y9"/>
<feature type="transmembrane region" description="Helical" evidence="1">
    <location>
        <begin position="34"/>
        <end position="53"/>
    </location>
</feature>
<dbReference type="OrthoDB" id="8048975at2759"/>
<comment type="caution">
    <text evidence="2">The sequence shown here is derived from an EMBL/GenBank/DDBJ whole genome shotgun (WGS) entry which is preliminary data.</text>
</comment>
<keyword evidence="1" id="KW-0812">Transmembrane</keyword>
<dbReference type="PANTHER" id="PTHR11161:SF0">
    <property type="entry name" value="O-ACYLTRANSFERASE LIKE PROTEIN"/>
    <property type="match status" value="1"/>
</dbReference>
<evidence type="ECO:0008006" key="4">
    <source>
        <dbReference type="Google" id="ProtNLM"/>
    </source>
</evidence>
<dbReference type="InterPro" id="IPR052728">
    <property type="entry name" value="O2_lipid_transport_reg"/>
</dbReference>
<dbReference type="Proteomes" id="UP000678393">
    <property type="component" value="Unassembled WGS sequence"/>
</dbReference>
<evidence type="ECO:0000313" key="2">
    <source>
        <dbReference type="EMBL" id="CAG5133781.1"/>
    </source>
</evidence>
<name>A0A8S4A5Y9_9EUPU</name>
<gene>
    <name evidence="2" type="ORF">CUNI_LOCUS19339</name>
</gene>
<protein>
    <recommendedName>
        <fullName evidence="4">Acyltransferase 3 domain-containing protein</fullName>
    </recommendedName>
</protein>
<sequence length="56" mass="6198">VCVNIFLSFSAYTNGKRLLSTSQAPGSITVIHGLRFLTMAWIIIGHTYFLLIFGHA</sequence>
<dbReference type="PANTHER" id="PTHR11161">
    <property type="entry name" value="O-ACYLTRANSFERASE"/>
    <property type="match status" value="1"/>
</dbReference>
<keyword evidence="3" id="KW-1185">Reference proteome</keyword>
<feature type="non-terminal residue" evidence="2">
    <location>
        <position position="1"/>
    </location>
</feature>
<organism evidence="2 3">
    <name type="scientific">Candidula unifasciata</name>
    <dbReference type="NCBI Taxonomy" id="100452"/>
    <lineage>
        <taxon>Eukaryota</taxon>
        <taxon>Metazoa</taxon>
        <taxon>Spiralia</taxon>
        <taxon>Lophotrochozoa</taxon>
        <taxon>Mollusca</taxon>
        <taxon>Gastropoda</taxon>
        <taxon>Heterobranchia</taxon>
        <taxon>Euthyneura</taxon>
        <taxon>Panpulmonata</taxon>
        <taxon>Eupulmonata</taxon>
        <taxon>Stylommatophora</taxon>
        <taxon>Helicina</taxon>
        <taxon>Helicoidea</taxon>
        <taxon>Geomitridae</taxon>
        <taxon>Candidula</taxon>
    </lineage>
</organism>
<accession>A0A8S4A5Y9</accession>